<organism evidence="6 7">
    <name type="scientific">Spectribacter acetivorans</name>
    <dbReference type="NCBI Taxonomy" id="3075603"/>
    <lineage>
        <taxon>Bacteria</taxon>
        <taxon>Pseudomonadati</taxon>
        <taxon>Pseudomonadota</taxon>
        <taxon>Gammaproteobacteria</taxon>
        <taxon>Salinisphaerales</taxon>
        <taxon>Salinisphaeraceae</taxon>
        <taxon>Spectribacter</taxon>
    </lineage>
</organism>
<keyword evidence="2 5" id="KW-0812">Transmembrane</keyword>
<evidence type="ECO:0000256" key="1">
    <source>
        <dbReference type="ARBA" id="ARBA00004141"/>
    </source>
</evidence>
<accession>A0ABU3B8M8</accession>
<keyword evidence="3 5" id="KW-1133">Transmembrane helix</keyword>
<sequence>MNQITHANGGDHNQNNLAVGCHLLGFVGLVVPFGHILGPLALWLIKREGNPFVDDQGREAVNFQISFSLWSIIAATLSLVLVWTVIIPVLAVIALVILAIIWVVTMILAAVRASRGEAYRYPFTLRLLS</sequence>
<dbReference type="Proteomes" id="UP001259982">
    <property type="component" value="Unassembled WGS sequence"/>
</dbReference>
<reference evidence="6 7" key="1">
    <citation type="submission" date="2023-09" db="EMBL/GenBank/DDBJ databases">
        <authorList>
            <person name="Rey-Velasco X."/>
        </authorList>
    </citation>
    <scope>NUCLEOTIDE SEQUENCE [LARGE SCALE GENOMIC DNA]</scope>
    <source>
        <strain evidence="6 7">P385</strain>
    </source>
</reference>
<evidence type="ECO:0000256" key="4">
    <source>
        <dbReference type="ARBA" id="ARBA00023136"/>
    </source>
</evidence>
<dbReference type="InterPro" id="IPR019109">
    <property type="entry name" value="MamF_MmsF"/>
</dbReference>
<evidence type="ECO:0000256" key="2">
    <source>
        <dbReference type="ARBA" id="ARBA00022692"/>
    </source>
</evidence>
<comment type="subcellular location">
    <subcellularLocation>
        <location evidence="1">Membrane</location>
        <topology evidence="1">Multi-pass membrane protein</topology>
    </subcellularLocation>
</comment>
<feature type="transmembrane region" description="Helical" evidence="5">
    <location>
        <begin position="92"/>
        <end position="111"/>
    </location>
</feature>
<comment type="caution">
    <text evidence="6">The sequence shown here is derived from an EMBL/GenBank/DDBJ whole genome shotgun (WGS) entry which is preliminary data.</text>
</comment>
<keyword evidence="7" id="KW-1185">Reference proteome</keyword>
<evidence type="ECO:0000256" key="3">
    <source>
        <dbReference type="ARBA" id="ARBA00022989"/>
    </source>
</evidence>
<keyword evidence="4 5" id="KW-0472">Membrane</keyword>
<feature type="transmembrane region" description="Helical" evidence="5">
    <location>
        <begin position="65"/>
        <end position="86"/>
    </location>
</feature>
<name>A0ABU3B8M8_9GAMM</name>
<gene>
    <name evidence="6" type="ORF">RM531_10135</name>
</gene>
<evidence type="ECO:0000256" key="5">
    <source>
        <dbReference type="SAM" id="Phobius"/>
    </source>
</evidence>
<dbReference type="EMBL" id="JAVRHY010000008">
    <property type="protein sequence ID" value="MDT0618832.1"/>
    <property type="molecule type" value="Genomic_DNA"/>
</dbReference>
<proteinExistence type="predicted"/>
<evidence type="ECO:0000313" key="7">
    <source>
        <dbReference type="Proteomes" id="UP001259982"/>
    </source>
</evidence>
<protein>
    <submittedName>
        <fullName evidence="6">DUF4870 domain-containing protein</fullName>
    </submittedName>
</protein>
<evidence type="ECO:0000313" key="6">
    <source>
        <dbReference type="EMBL" id="MDT0618832.1"/>
    </source>
</evidence>
<dbReference type="RefSeq" id="WP_311659051.1">
    <property type="nucleotide sequence ID" value="NZ_JAVRHY010000008.1"/>
</dbReference>
<dbReference type="Pfam" id="PF09685">
    <property type="entry name" value="MamF_MmsF"/>
    <property type="match status" value="1"/>
</dbReference>
<feature type="transmembrane region" description="Helical" evidence="5">
    <location>
        <begin position="23"/>
        <end position="45"/>
    </location>
</feature>